<feature type="non-terminal residue" evidence="3">
    <location>
        <position position="622"/>
    </location>
</feature>
<dbReference type="PROSITE" id="PS50004">
    <property type="entry name" value="C2"/>
    <property type="match status" value="1"/>
</dbReference>
<evidence type="ECO:0000313" key="4">
    <source>
        <dbReference type="Proteomes" id="UP001431209"/>
    </source>
</evidence>
<organism evidence="3 4">
    <name type="scientific">Acrasis kona</name>
    <dbReference type="NCBI Taxonomy" id="1008807"/>
    <lineage>
        <taxon>Eukaryota</taxon>
        <taxon>Discoba</taxon>
        <taxon>Heterolobosea</taxon>
        <taxon>Tetramitia</taxon>
        <taxon>Eutetramitia</taxon>
        <taxon>Acrasidae</taxon>
        <taxon>Acrasis</taxon>
    </lineage>
</organism>
<feature type="compositionally biased region" description="Low complexity" evidence="1">
    <location>
        <begin position="293"/>
        <end position="307"/>
    </location>
</feature>
<accession>A0AAW2ZHJ5</accession>
<feature type="compositionally biased region" description="Acidic residues" evidence="1">
    <location>
        <begin position="249"/>
        <end position="259"/>
    </location>
</feature>
<dbReference type="GO" id="GO:0034451">
    <property type="term" value="C:centriolar satellite"/>
    <property type="evidence" value="ECO:0007669"/>
    <property type="project" value="TreeGrafter"/>
</dbReference>
<keyword evidence="4" id="KW-1185">Reference proteome</keyword>
<evidence type="ECO:0000259" key="2">
    <source>
        <dbReference type="PROSITE" id="PS50004"/>
    </source>
</evidence>
<dbReference type="CDD" id="cd00030">
    <property type="entry name" value="C2"/>
    <property type="match status" value="1"/>
</dbReference>
<proteinExistence type="predicted"/>
<feature type="region of interest" description="Disordered" evidence="1">
    <location>
        <begin position="293"/>
        <end position="326"/>
    </location>
</feature>
<name>A0AAW2ZHJ5_9EUKA</name>
<dbReference type="GO" id="GO:0060271">
    <property type="term" value="P:cilium assembly"/>
    <property type="evidence" value="ECO:0007669"/>
    <property type="project" value="TreeGrafter"/>
</dbReference>
<dbReference type="InterPro" id="IPR035892">
    <property type="entry name" value="C2_domain_sf"/>
</dbReference>
<dbReference type="Pfam" id="PF00168">
    <property type="entry name" value="C2"/>
    <property type="match status" value="1"/>
</dbReference>
<dbReference type="PANTHER" id="PTHR21254">
    <property type="entry name" value="C2 DOMAIN-CONTAINING PROTEIN 3"/>
    <property type="match status" value="1"/>
</dbReference>
<evidence type="ECO:0000313" key="3">
    <source>
        <dbReference type="EMBL" id="KAL0488915.1"/>
    </source>
</evidence>
<protein>
    <recommendedName>
        <fullName evidence="2">C2 domain-containing protein</fullName>
    </recommendedName>
</protein>
<gene>
    <name evidence="3" type="ORF">AKO1_013525</name>
</gene>
<dbReference type="PANTHER" id="PTHR21254:SF1">
    <property type="entry name" value="C2 DOMAIN-CONTAINING PROTEIN 3"/>
    <property type="match status" value="1"/>
</dbReference>
<dbReference type="AlphaFoldDB" id="A0AAW2ZHJ5"/>
<dbReference type="Proteomes" id="UP001431209">
    <property type="component" value="Unassembled WGS sequence"/>
</dbReference>
<dbReference type="GO" id="GO:0005814">
    <property type="term" value="C:centriole"/>
    <property type="evidence" value="ECO:0007669"/>
    <property type="project" value="TreeGrafter"/>
</dbReference>
<sequence>MKHQKGVDGWYTLTDCTHGNTAGAIKVMIQLDAQTTNIMFPSTCSYLPHHHSLHVDNYNNFNHVVYDVCRFTIIVEEVFVPNSTMRSILLPSSNPQQCHFFIRYQFYNEKNHIKTFPKSTTSTIFYHQNQNNKPYSIKMNHTMEYKRVMNDQFINLCMCEKQCFDLYVMIDEEEIYLGTCYYDMAALLSKREASTKNQPVVHSGMFSLINPTSMNLSNGHMKIKIMCDTLKYTFTDDGYHGDEENKEREEEESQVTDEYDNGHQVVMIDNQTPPQTPKRTRVEVIKTISPFHSIAPSTASSPRSISSVNHHLEPEEQPSRNQQLQQPVVITTTANNQQQEQDKEEKEEEERVEIINQLSVCVDSAYHLPLVSRIWSAHPIQPSCYVKIITFQNEFYASDHVHSNSGSFSVLDLISAIDKGHIRSKTHVVKENTCPSWAHHVVLPLSRQIDSVVFQVWSKLSSSSMDASSSSRDQLIGECVVDLNPLVWGMDRIEGWYGLQSRRVNDGVLMNHSYLNPSSHQIAHLKVCISPEKPYMFVRGSLGETPRTSQDYNSHLDDKQSLLVEQDEHGVVEHHDVGRDVVDGGNENVKYVDELLEMDADQLRDLLRSTLQDLDSAMSKVT</sequence>
<dbReference type="GO" id="GO:0061511">
    <property type="term" value="P:centriole elongation"/>
    <property type="evidence" value="ECO:0007669"/>
    <property type="project" value="TreeGrafter"/>
</dbReference>
<evidence type="ECO:0000256" key="1">
    <source>
        <dbReference type="SAM" id="MobiDB-lite"/>
    </source>
</evidence>
<feature type="compositionally biased region" description="Basic and acidic residues" evidence="1">
    <location>
        <begin position="238"/>
        <end position="248"/>
    </location>
</feature>
<dbReference type="EMBL" id="JAOPGA020001491">
    <property type="protein sequence ID" value="KAL0488915.1"/>
    <property type="molecule type" value="Genomic_DNA"/>
</dbReference>
<dbReference type="SMART" id="SM00239">
    <property type="entry name" value="C2"/>
    <property type="match status" value="1"/>
</dbReference>
<reference evidence="3 4" key="1">
    <citation type="submission" date="2024-03" db="EMBL/GenBank/DDBJ databases">
        <title>The Acrasis kona genome and developmental transcriptomes reveal deep origins of eukaryotic multicellular pathways.</title>
        <authorList>
            <person name="Sheikh S."/>
            <person name="Fu C.-J."/>
            <person name="Brown M.W."/>
            <person name="Baldauf S.L."/>
        </authorList>
    </citation>
    <scope>NUCLEOTIDE SEQUENCE [LARGE SCALE GENOMIC DNA]</scope>
    <source>
        <strain evidence="3 4">ATCC MYA-3509</strain>
    </source>
</reference>
<feature type="region of interest" description="Disordered" evidence="1">
    <location>
        <begin position="238"/>
        <end position="279"/>
    </location>
</feature>
<feature type="domain" description="C2" evidence="2">
    <location>
        <begin position="338"/>
        <end position="497"/>
    </location>
</feature>
<dbReference type="InterPro" id="IPR000008">
    <property type="entry name" value="C2_dom"/>
</dbReference>
<dbReference type="Gene3D" id="2.60.40.150">
    <property type="entry name" value="C2 domain"/>
    <property type="match status" value="1"/>
</dbReference>
<dbReference type="GO" id="GO:0071539">
    <property type="term" value="P:protein localization to centrosome"/>
    <property type="evidence" value="ECO:0007669"/>
    <property type="project" value="TreeGrafter"/>
</dbReference>
<dbReference type="SUPFAM" id="SSF49562">
    <property type="entry name" value="C2 domain (Calcium/lipid-binding domain, CaLB)"/>
    <property type="match status" value="2"/>
</dbReference>
<comment type="caution">
    <text evidence="3">The sequence shown here is derived from an EMBL/GenBank/DDBJ whole genome shotgun (WGS) entry which is preliminary data.</text>
</comment>